<proteinExistence type="predicted"/>
<sequence>MENYLRGLKESEQDLNRELQPARLGALGEEDLLALHRRVRQARNKHTRNYRRKAAAADQCARGASHPKGGKFRHRAEAFEEALSIVSARLAAVARLEAERRRPERLTRAQASRGTGQRAPALRSLPRTLAQATRDG</sequence>
<dbReference type="Proteomes" id="UP001195422">
    <property type="component" value="Unassembled WGS sequence"/>
</dbReference>
<feature type="compositionally biased region" description="Basic and acidic residues" evidence="1">
    <location>
        <begin position="97"/>
        <end position="107"/>
    </location>
</feature>
<comment type="caution">
    <text evidence="2">The sequence shown here is derived from an EMBL/GenBank/DDBJ whole genome shotgun (WGS) entry which is preliminary data.</text>
</comment>
<protein>
    <submittedName>
        <fullName evidence="2">Uncharacterized protein</fullName>
    </submittedName>
</protein>
<organism evidence="2 3">
    <name type="scientific">Glutamicibacter protophormiae</name>
    <name type="common">Brevibacterium protophormiae</name>
    <dbReference type="NCBI Taxonomy" id="37930"/>
    <lineage>
        <taxon>Bacteria</taxon>
        <taxon>Bacillati</taxon>
        <taxon>Actinomycetota</taxon>
        <taxon>Actinomycetes</taxon>
        <taxon>Micrococcales</taxon>
        <taxon>Micrococcaceae</taxon>
        <taxon>Glutamicibacter</taxon>
    </lineage>
</organism>
<gene>
    <name evidence="2" type="ORF">JOF39_002276</name>
</gene>
<dbReference type="RefSeq" id="WP_188948596.1">
    <property type="nucleotide sequence ID" value="NZ_BMPH01000008.1"/>
</dbReference>
<evidence type="ECO:0000313" key="2">
    <source>
        <dbReference type="EMBL" id="MBP2399195.1"/>
    </source>
</evidence>
<evidence type="ECO:0000313" key="3">
    <source>
        <dbReference type="Proteomes" id="UP001195422"/>
    </source>
</evidence>
<name>A0ABS4XS32_GLUPR</name>
<feature type="region of interest" description="Disordered" evidence="1">
    <location>
        <begin position="43"/>
        <end position="71"/>
    </location>
</feature>
<keyword evidence="3" id="KW-1185">Reference proteome</keyword>
<accession>A0ABS4XS32</accession>
<feature type="compositionally biased region" description="Basic residues" evidence="1">
    <location>
        <begin position="43"/>
        <end position="54"/>
    </location>
</feature>
<reference evidence="2 3" key="1">
    <citation type="submission" date="2021-03" db="EMBL/GenBank/DDBJ databases">
        <title>Sequencing the genomes of 1000 actinobacteria strains.</title>
        <authorList>
            <person name="Klenk H.-P."/>
        </authorList>
    </citation>
    <scope>NUCLEOTIDE SEQUENCE [LARGE SCALE GENOMIC DNA]</scope>
    <source>
        <strain evidence="2 3">DSM 20168</strain>
    </source>
</reference>
<feature type="region of interest" description="Disordered" evidence="1">
    <location>
        <begin position="97"/>
        <end position="136"/>
    </location>
</feature>
<dbReference type="EMBL" id="JAGIOJ010000001">
    <property type="protein sequence ID" value="MBP2399195.1"/>
    <property type="molecule type" value="Genomic_DNA"/>
</dbReference>
<evidence type="ECO:0000256" key="1">
    <source>
        <dbReference type="SAM" id="MobiDB-lite"/>
    </source>
</evidence>